<dbReference type="GO" id="GO:0004523">
    <property type="term" value="F:RNA-DNA hybrid ribonuclease activity"/>
    <property type="evidence" value="ECO:0007669"/>
    <property type="project" value="InterPro"/>
</dbReference>
<name>A0A8J4VAT2_9ROSI</name>
<dbReference type="InterPro" id="IPR012337">
    <property type="entry name" value="RNaseH-like_sf"/>
</dbReference>
<dbReference type="GO" id="GO:0003676">
    <property type="term" value="F:nucleic acid binding"/>
    <property type="evidence" value="ECO:0007669"/>
    <property type="project" value="InterPro"/>
</dbReference>
<sequence length="242" mass="27322">MPHCISRPIWKTPPWPKLKVNFDGAVFRENQRAGVGVIVRDAEGRVSASMAESFHLPFSIAAVEVLAAKKALQLAKDLGFHSIILKGDLKIAIDGLLSNNSILNEYGHLLSEAKEMFRVWIAKPLKCNYFNSPWASITFYAAKIGVVQTSVGADKTNRCRRSRTTSRTDRLTRGRERRRDISWCRRRRRRRRSSAATEKLAFPNALTPLSDDQNHYTETPQGANREIKGLLLVTIDCHSHGQ</sequence>
<dbReference type="InterPro" id="IPR044730">
    <property type="entry name" value="RNase_H-like_dom_plant"/>
</dbReference>
<reference evidence="2" key="1">
    <citation type="submission" date="2020-03" db="EMBL/GenBank/DDBJ databases">
        <title>Castanea mollissima Vanexum genome sequencing.</title>
        <authorList>
            <person name="Staton M."/>
        </authorList>
    </citation>
    <scope>NUCLEOTIDE SEQUENCE</scope>
    <source>
        <tissue evidence="2">Leaf</tissue>
    </source>
</reference>
<dbReference type="Gene3D" id="3.30.420.10">
    <property type="entry name" value="Ribonuclease H-like superfamily/Ribonuclease H"/>
    <property type="match status" value="1"/>
</dbReference>
<dbReference type="CDD" id="cd06222">
    <property type="entry name" value="RNase_H_like"/>
    <property type="match status" value="1"/>
</dbReference>
<dbReference type="InterPro" id="IPR052929">
    <property type="entry name" value="RNase_H-like_EbsB-rel"/>
</dbReference>
<evidence type="ECO:0000259" key="1">
    <source>
        <dbReference type="Pfam" id="PF13456"/>
    </source>
</evidence>
<dbReference type="SUPFAM" id="SSF53098">
    <property type="entry name" value="Ribonuclease H-like"/>
    <property type="match status" value="1"/>
</dbReference>
<dbReference type="EMBL" id="JRKL02007323">
    <property type="protein sequence ID" value="KAF3947875.1"/>
    <property type="molecule type" value="Genomic_DNA"/>
</dbReference>
<evidence type="ECO:0000313" key="2">
    <source>
        <dbReference type="EMBL" id="KAF3947875.1"/>
    </source>
</evidence>
<dbReference type="PANTHER" id="PTHR47074:SF48">
    <property type="entry name" value="POLYNUCLEOTIDYL TRANSFERASE, RIBONUCLEASE H-LIKE SUPERFAMILY PROTEIN"/>
    <property type="match status" value="1"/>
</dbReference>
<evidence type="ECO:0000313" key="3">
    <source>
        <dbReference type="Proteomes" id="UP000737018"/>
    </source>
</evidence>
<organism evidence="2 3">
    <name type="scientific">Castanea mollissima</name>
    <name type="common">Chinese chestnut</name>
    <dbReference type="NCBI Taxonomy" id="60419"/>
    <lineage>
        <taxon>Eukaryota</taxon>
        <taxon>Viridiplantae</taxon>
        <taxon>Streptophyta</taxon>
        <taxon>Embryophyta</taxon>
        <taxon>Tracheophyta</taxon>
        <taxon>Spermatophyta</taxon>
        <taxon>Magnoliopsida</taxon>
        <taxon>eudicotyledons</taxon>
        <taxon>Gunneridae</taxon>
        <taxon>Pentapetalae</taxon>
        <taxon>rosids</taxon>
        <taxon>fabids</taxon>
        <taxon>Fagales</taxon>
        <taxon>Fagaceae</taxon>
        <taxon>Castanea</taxon>
    </lineage>
</organism>
<dbReference type="InterPro" id="IPR002156">
    <property type="entry name" value="RNaseH_domain"/>
</dbReference>
<accession>A0A8J4VAT2</accession>
<dbReference type="Proteomes" id="UP000737018">
    <property type="component" value="Unassembled WGS sequence"/>
</dbReference>
<proteinExistence type="predicted"/>
<dbReference type="AlphaFoldDB" id="A0A8J4VAT2"/>
<dbReference type="OrthoDB" id="1906820at2759"/>
<protein>
    <recommendedName>
        <fullName evidence="1">RNase H type-1 domain-containing protein</fullName>
    </recommendedName>
</protein>
<gene>
    <name evidence="2" type="ORF">CMV_026058</name>
</gene>
<keyword evidence="3" id="KW-1185">Reference proteome</keyword>
<feature type="domain" description="RNase H type-1" evidence="1">
    <location>
        <begin position="21"/>
        <end position="117"/>
    </location>
</feature>
<comment type="caution">
    <text evidence="2">The sequence shown here is derived from an EMBL/GenBank/DDBJ whole genome shotgun (WGS) entry which is preliminary data.</text>
</comment>
<dbReference type="Pfam" id="PF13456">
    <property type="entry name" value="RVT_3"/>
    <property type="match status" value="1"/>
</dbReference>
<dbReference type="PANTHER" id="PTHR47074">
    <property type="entry name" value="BNAC02G40300D PROTEIN"/>
    <property type="match status" value="1"/>
</dbReference>
<dbReference type="InterPro" id="IPR036397">
    <property type="entry name" value="RNaseH_sf"/>
</dbReference>